<sequence>MQKILWLFLSLAVILEARENPFETNMSPQDVGQTTQIKEERTDFVNASLTLPSSARILKSASVTFQNLDGSISEEVVGIEKNIDWHLPLILSNAKADANASSPIALPVNVPDSKKSAEKKVPAPKEEKITSLIAPNTNVEGSTFKLIDNLSFYINQNEITIFTKDTKVRDFLIADPYKVVVDFKKVNSYATRTLDFKKAPFISATLGDHDDFYRIAILLDGHYRYDIEAFKGGYIIKLK</sequence>
<dbReference type="RefSeq" id="WP_167749837.1">
    <property type="nucleotide sequence ID" value="NZ_CP039734.2"/>
</dbReference>
<evidence type="ECO:0000313" key="3">
    <source>
        <dbReference type="Proteomes" id="UP000502831"/>
    </source>
</evidence>
<protein>
    <submittedName>
        <fullName evidence="2">AMIN domain-containing protein</fullName>
    </submittedName>
</protein>
<dbReference type="EMBL" id="CP039734">
    <property type="protein sequence ID" value="QIR75961.1"/>
    <property type="molecule type" value="Genomic_DNA"/>
</dbReference>
<proteinExistence type="predicted"/>
<accession>A0A6G9VUB5</accession>
<dbReference type="Pfam" id="PF11741">
    <property type="entry name" value="AMIN"/>
    <property type="match status" value="1"/>
</dbReference>
<gene>
    <name evidence="2" type="ORF">FA584_06955</name>
</gene>
<dbReference type="AlphaFoldDB" id="A0A6G9VUB5"/>
<dbReference type="Proteomes" id="UP000502831">
    <property type="component" value="Chromosome"/>
</dbReference>
<evidence type="ECO:0000259" key="1">
    <source>
        <dbReference type="Pfam" id="PF11741"/>
    </source>
</evidence>
<name>A0A6G9VUB5_9BACT</name>
<reference evidence="2 3" key="1">
    <citation type="journal article" date="2017" name="Environ. Sci. Technol.">
        <title>Organohalide Respiration with Chlorinated Ethenes under Low pH Conditions.</title>
        <authorList>
            <person name="Yang Y."/>
            <person name="Capiro N.L."/>
            <person name="Marcet T.F."/>
            <person name="Yan J."/>
            <person name="Pennell K.D."/>
            <person name="Loffler F.E."/>
        </authorList>
    </citation>
    <scope>NUCLEOTIDE SEQUENCE [LARGE SCALE GENOMIC DNA]</scope>
    <source>
        <strain evidence="2 3">ACSDCE</strain>
    </source>
</reference>
<dbReference type="InterPro" id="IPR021731">
    <property type="entry name" value="AMIN_dom"/>
</dbReference>
<feature type="domain" description="AMIN" evidence="1">
    <location>
        <begin position="155"/>
        <end position="237"/>
    </location>
</feature>
<organism evidence="2 3">
    <name type="scientific">Sulfurospirillum diekertiae</name>
    <dbReference type="NCBI Taxonomy" id="1854492"/>
    <lineage>
        <taxon>Bacteria</taxon>
        <taxon>Pseudomonadati</taxon>
        <taxon>Campylobacterota</taxon>
        <taxon>Epsilonproteobacteria</taxon>
        <taxon>Campylobacterales</taxon>
        <taxon>Sulfurospirillaceae</taxon>
        <taxon>Sulfurospirillum</taxon>
    </lineage>
</organism>
<evidence type="ECO:0000313" key="2">
    <source>
        <dbReference type="EMBL" id="QIR75961.1"/>
    </source>
</evidence>